<evidence type="ECO:0008006" key="9">
    <source>
        <dbReference type="Google" id="ProtNLM"/>
    </source>
</evidence>
<gene>
    <name evidence="7" type="ORF">GCM10010970_25170</name>
</gene>
<dbReference type="PANTHER" id="PTHR30086:SF20">
    <property type="entry name" value="ARGININE EXPORTER PROTEIN ARGO-RELATED"/>
    <property type="match status" value="1"/>
</dbReference>
<accession>A0ABQ2PAQ4</accession>
<reference evidence="8" key="1">
    <citation type="journal article" date="2019" name="Int. J. Syst. Evol. Microbiol.">
        <title>The Global Catalogue of Microorganisms (GCM) 10K type strain sequencing project: providing services to taxonomists for standard genome sequencing and annotation.</title>
        <authorList>
            <consortium name="The Broad Institute Genomics Platform"/>
            <consortium name="The Broad Institute Genome Sequencing Center for Infectious Disease"/>
            <person name="Wu L."/>
            <person name="Ma J."/>
        </authorList>
    </citation>
    <scope>NUCLEOTIDE SEQUENCE [LARGE SCALE GENOMIC DNA]</scope>
    <source>
        <strain evidence="8">CGMCC 1.8859</strain>
    </source>
</reference>
<evidence type="ECO:0000256" key="3">
    <source>
        <dbReference type="ARBA" id="ARBA00022692"/>
    </source>
</evidence>
<comment type="subcellular location">
    <subcellularLocation>
        <location evidence="1">Cell membrane</location>
        <topology evidence="1">Multi-pass membrane protein</topology>
    </subcellularLocation>
</comment>
<dbReference type="InterPro" id="IPR001123">
    <property type="entry name" value="LeuE-type"/>
</dbReference>
<keyword evidence="3 6" id="KW-0812">Transmembrane</keyword>
<evidence type="ECO:0000313" key="7">
    <source>
        <dbReference type="EMBL" id="GGP22425.1"/>
    </source>
</evidence>
<dbReference type="PANTHER" id="PTHR30086">
    <property type="entry name" value="ARGININE EXPORTER PROTEIN ARGO"/>
    <property type="match status" value="1"/>
</dbReference>
<evidence type="ECO:0000256" key="5">
    <source>
        <dbReference type="ARBA" id="ARBA00023136"/>
    </source>
</evidence>
<feature type="transmembrane region" description="Helical" evidence="6">
    <location>
        <begin position="37"/>
        <end position="60"/>
    </location>
</feature>
<dbReference type="Pfam" id="PF01810">
    <property type="entry name" value="LysE"/>
    <property type="match status" value="1"/>
</dbReference>
<keyword evidence="8" id="KW-1185">Reference proteome</keyword>
<evidence type="ECO:0000256" key="6">
    <source>
        <dbReference type="SAM" id="Phobius"/>
    </source>
</evidence>
<dbReference type="RefSeq" id="WP_188704713.1">
    <property type="nucleotide sequence ID" value="NZ_BMLX01000003.1"/>
</dbReference>
<evidence type="ECO:0000256" key="1">
    <source>
        <dbReference type="ARBA" id="ARBA00004651"/>
    </source>
</evidence>
<evidence type="ECO:0000313" key="8">
    <source>
        <dbReference type="Proteomes" id="UP000637267"/>
    </source>
</evidence>
<evidence type="ECO:0000256" key="2">
    <source>
        <dbReference type="ARBA" id="ARBA00022475"/>
    </source>
</evidence>
<dbReference type="EMBL" id="BMLX01000003">
    <property type="protein sequence ID" value="GGP22425.1"/>
    <property type="molecule type" value="Genomic_DNA"/>
</dbReference>
<sequence>MQSLLPFTVFALVASITPGPANILVLSSSARFGLASALRLTLGICVAASAIVLFTGWGLGNVLMSHPAIQTGARWLALAWLTHLSWLLFRHPPEVPQAGDTGRGQMGMLAGGGLQIVNPKVWMMALAVVSVFAGNGPDKSTRVALMALIFFIAAVLCMALWALLGRGVAVLLHSPRHWRWLNQALAVLLLLSAWSSMLG</sequence>
<protein>
    <recommendedName>
        <fullName evidence="9">Threonine/homoserine/homoserine lactone efflux protein</fullName>
    </recommendedName>
</protein>
<keyword evidence="5 6" id="KW-0472">Membrane</keyword>
<evidence type="ECO:0000256" key="4">
    <source>
        <dbReference type="ARBA" id="ARBA00022989"/>
    </source>
</evidence>
<feature type="transmembrane region" description="Helical" evidence="6">
    <location>
        <begin position="180"/>
        <end position="198"/>
    </location>
</feature>
<organism evidence="7 8">
    <name type="scientific">Silvimonas iriomotensis</name>
    <dbReference type="NCBI Taxonomy" id="449662"/>
    <lineage>
        <taxon>Bacteria</taxon>
        <taxon>Pseudomonadati</taxon>
        <taxon>Pseudomonadota</taxon>
        <taxon>Betaproteobacteria</taxon>
        <taxon>Neisseriales</taxon>
        <taxon>Chitinibacteraceae</taxon>
        <taxon>Silvimonas</taxon>
    </lineage>
</organism>
<feature type="transmembrane region" description="Helical" evidence="6">
    <location>
        <begin position="109"/>
        <end position="133"/>
    </location>
</feature>
<keyword evidence="2" id="KW-1003">Cell membrane</keyword>
<keyword evidence="4 6" id="KW-1133">Transmembrane helix</keyword>
<name>A0ABQ2PAQ4_9NEIS</name>
<dbReference type="Proteomes" id="UP000637267">
    <property type="component" value="Unassembled WGS sequence"/>
</dbReference>
<proteinExistence type="predicted"/>
<feature type="transmembrane region" description="Helical" evidence="6">
    <location>
        <begin position="145"/>
        <end position="164"/>
    </location>
</feature>
<comment type="caution">
    <text evidence="7">The sequence shown here is derived from an EMBL/GenBank/DDBJ whole genome shotgun (WGS) entry which is preliminary data.</text>
</comment>